<dbReference type="InterPro" id="IPR006195">
    <property type="entry name" value="aa-tRNA-synth_II"/>
</dbReference>
<dbReference type="InterPro" id="IPR013820">
    <property type="entry name" value="ATP_PRibTrfase_cat"/>
</dbReference>
<evidence type="ECO:0000256" key="6">
    <source>
        <dbReference type="ARBA" id="ARBA00022490"/>
    </source>
</evidence>
<dbReference type="Proteomes" id="UP000786989">
    <property type="component" value="Unassembled WGS sequence"/>
</dbReference>
<evidence type="ECO:0000256" key="9">
    <source>
        <dbReference type="ARBA" id="ARBA00025246"/>
    </source>
</evidence>
<comment type="function">
    <text evidence="8">Catalyzes the condensation of ATP and 5-phosphoribose 1-diphosphate to form N'-(5'-phosphoribosyl)-ATP (PR-ATP). Has a crucial role in the pathway because the rate of histidine biosynthesis seems to be controlled primarily by regulation of HisG enzymatic activity.</text>
</comment>
<dbReference type="GO" id="GO:0005737">
    <property type="term" value="C:cytoplasm"/>
    <property type="evidence" value="ECO:0007669"/>
    <property type="project" value="UniProtKB-SubCell"/>
</dbReference>
<evidence type="ECO:0000256" key="1">
    <source>
        <dbReference type="ARBA" id="ARBA00004496"/>
    </source>
</evidence>
<comment type="caution">
    <text evidence="12">The sequence shown here is derived from an EMBL/GenBank/DDBJ whole genome shotgun (WGS) entry which is preliminary data.</text>
</comment>
<reference evidence="12" key="1">
    <citation type="journal article" date="2021" name="PeerJ">
        <title>Extensive microbial diversity within the chicken gut microbiome revealed by metagenomics and culture.</title>
        <authorList>
            <person name="Gilroy R."/>
            <person name="Ravi A."/>
            <person name="Getino M."/>
            <person name="Pursley I."/>
            <person name="Horton D.L."/>
            <person name="Alikhan N.F."/>
            <person name="Baker D."/>
            <person name="Gharbi K."/>
            <person name="Hall N."/>
            <person name="Watson M."/>
            <person name="Adriaenssens E.M."/>
            <person name="Foster-Nyarko E."/>
            <person name="Jarju S."/>
            <person name="Secka A."/>
            <person name="Antonio M."/>
            <person name="Oren A."/>
            <person name="Chaudhuri R.R."/>
            <person name="La Ragione R."/>
            <person name="Hildebrand F."/>
            <person name="Pallen M.J."/>
        </authorList>
    </citation>
    <scope>NUCLEOTIDE SEQUENCE</scope>
    <source>
        <strain evidence="12">ChiGjej6B6-11269</strain>
    </source>
</reference>
<dbReference type="InterPro" id="IPR041715">
    <property type="entry name" value="HisRS-like_core"/>
</dbReference>
<dbReference type="GO" id="GO:0000105">
    <property type="term" value="P:L-histidine biosynthetic process"/>
    <property type="evidence" value="ECO:0007669"/>
    <property type="project" value="UniProtKB-UniRule"/>
</dbReference>
<dbReference type="NCBIfam" id="TIGR00070">
    <property type="entry name" value="hisG"/>
    <property type="match status" value="1"/>
</dbReference>
<dbReference type="InterPro" id="IPR024893">
    <property type="entry name" value="ATP_PRibTrfase_HisG_short"/>
</dbReference>
<dbReference type="NCBIfam" id="TIGR00443">
    <property type="entry name" value="hisZ_biosyn_reg"/>
    <property type="match status" value="1"/>
</dbReference>
<dbReference type="GO" id="GO:0003879">
    <property type="term" value="F:ATP phosphoribosyltransferase activity"/>
    <property type="evidence" value="ECO:0007669"/>
    <property type="project" value="UniProtKB-UniRule"/>
</dbReference>
<accession>A0A9D2UWX4</accession>
<evidence type="ECO:0000256" key="10">
    <source>
        <dbReference type="HAMAP-Rule" id="MF_00125"/>
    </source>
</evidence>
<dbReference type="InterPro" id="IPR045864">
    <property type="entry name" value="aa-tRNA-synth_II/BPL/LPL"/>
</dbReference>
<keyword evidence="6 10" id="KW-0963">Cytoplasm</keyword>
<dbReference type="HAMAP" id="MF_00125">
    <property type="entry name" value="HisZ"/>
    <property type="match status" value="1"/>
</dbReference>
<comment type="subunit">
    <text evidence="4 10">Heteromultimer composed of HisG and HisZ subunits.</text>
</comment>
<proteinExistence type="inferred from homology"/>
<evidence type="ECO:0000259" key="11">
    <source>
        <dbReference type="PROSITE" id="PS50862"/>
    </source>
</evidence>
<comment type="miscellaneous">
    <text evidence="10">This function is generally fulfilled by the C-terminal part of HisG, which is missing in some bacteria such as this one.</text>
</comment>
<comment type="subcellular location">
    <subcellularLocation>
        <location evidence="1 10">Cytoplasm</location>
    </subcellularLocation>
</comment>
<dbReference type="SUPFAM" id="SSF55681">
    <property type="entry name" value="Class II aaRS and biotin synthetases"/>
    <property type="match status" value="1"/>
</dbReference>
<sequence length="545" mass="57922">MRPITPRGFRDIMPEEAAARERICRTVSDGFAAHGYLPVETPLLEDRASLSRGARVDDAAFQLFDGGGRLLMMRSDLTMPIARMASTRLDPASGPFRLRYVAPVVREQAEFTGRSRQFTQLGIELIGDAGVAADAEVVSLAAEALDAVGVTGWRMVCGSVKPLKELLDACVSDASDRRAVLNLVHASDFVGLDECVNALSIPRQAREAIRTLPRIWGGGEVLDQAAALLEPYVVGDGGIDELRALFDAAHDAGFADRLSVDFSVLNSFDYYTGLVFAAYVDGLAAPIASGGRYDEALGRFGGASMPAAGFALTLEAVEEALEAGEAGKGSPSRPLRIAVPKGSLFDDSVAALEAAGLDVEPLCDLGRHLIVRAEGVEYVIVRPTDAPAFVASGGADCGICGRDSLVEAGFDLVQMLDLGFGACRFVVAEPADAAGRAEAALARRGSIRISTKYPRITQMYYDRIGVQVDIVTLHGNIELGPMVGMSDRIVDITATGTTLRENNLVIVDEVMACTARFFASPARVRCDERIRRLAAALSAGGTARH</sequence>
<organism evidence="12 13">
    <name type="scientific">Slackia equolifaciens</name>
    <dbReference type="NCBI Taxonomy" id="498718"/>
    <lineage>
        <taxon>Bacteria</taxon>
        <taxon>Bacillati</taxon>
        <taxon>Actinomycetota</taxon>
        <taxon>Coriobacteriia</taxon>
        <taxon>Eggerthellales</taxon>
        <taxon>Eggerthellaceae</taxon>
        <taxon>Slackia</taxon>
    </lineage>
</organism>
<comment type="function">
    <text evidence="9 10">Required for the first step of histidine biosynthesis. May allow the feedback regulation of ATP phosphoribosyltransferase activity by histidine.</text>
</comment>
<dbReference type="InterPro" id="IPR018198">
    <property type="entry name" value="ATP_PRibTrfase_CS"/>
</dbReference>
<gene>
    <name evidence="10 12" type="primary">hisZ</name>
    <name evidence="12" type="ORF">K8U77_05560</name>
</gene>
<dbReference type="PROSITE" id="PS01316">
    <property type="entry name" value="ATP_P_PHORIBOSYLTR"/>
    <property type="match status" value="1"/>
</dbReference>
<dbReference type="GO" id="GO:0004821">
    <property type="term" value="F:histidine-tRNA ligase activity"/>
    <property type="evidence" value="ECO:0007669"/>
    <property type="project" value="TreeGrafter"/>
</dbReference>
<evidence type="ECO:0000313" key="13">
    <source>
        <dbReference type="Proteomes" id="UP000786989"/>
    </source>
</evidence>
<keyword evidence="7 12" id="KW-0808">Transferase</keyword>
<dbReference type="PROSITE" id="PS50862">
    <property type="entry name" value="AA_TRNA_LIGASE_II"/>
    <property type="match status" value="1"/>
</dbReference>
<dbReference type="EMBL" id="DYWI01000104">
    <property type="protein sequence ID" value="HJF65563.1"/>
    <property type="molecule type" value="Genomic_DNA"/>
</dbReference>
<dbReference type="Pfam" id="PF13393">
    <property type="entry name" value="tRNA-synt_His"/>
    <property type="match status" value="1"/>
</dbReference>
<evidence type="ECO:0000256" key="7">
    <source>
        <dbReference type="ARBA" id="ARBA00022676"/>
    </source>
</evidence>
<comment type="similarity">
    <text evidence="3 10">Belongs to the class-II aminoacyl-tRNA synthetase family. HisZ subfamily.</text>
</comment>
<evidence type="ECO:0000256" key="5">
    <source>
        <dbReference type="ARBA" id="ARBA00020397"/>
    </source>
</evidence>
<dbReference type="SUPFAM" id="SSF53850">
    <property type="entry name" value="Periplasmic binding protein-like II"/>
    <property type="match status" value="1"/>
</dbReference>
<dbReference type="Pfam" id="PF01634">
    <property type="entry name" value="HisG"/>
    <property type="match status" value="1"/>
</dbReference>
<dbReference type="Gene3D" id="3.30.930.10">
    <property type="entry name" value="Bira Bifunctional Protein, Domain 2"/>
    <property type="match status" value="1"/>
</dbReference>
<reference evidence="12" key="2">
    <citation type="submission" date="2021-09" db="EMBL/GenBank/DDBJ databases">
        <authorList>
            <person name="Gilroy R."/>
        </authorList>
    </citation>
    <scope>NUCLEOTIDE SEQUENCE</scope>
    <source>
        <strain evidence="12">ChiGjej6B6-11269</strain>
    </source>
</reference>
<dbReference type="Gene3D" id="3.40.190.10">
    <property type="entry name" value="Periplasmic binding protein-like II"/>
    <property type="match status" value="2"/>
</dbReference>
<dbReference type="CDD" id="cd00773">
    <property type="entry name" value="HisRS-like_core"/>
    <property type="match status" value="1"/>
</dbReference>
<dbReference type="PANTHER" id="PTHR43707">
    <property type="entry name" value="HISTIDYL-TRNA SYNTHETASE"/>
    <property type="match status" value="1"/>
</dbReference>
<dbReference type="InterPro" id="IPR004517">
    <property type="entry name" value="HisZ"/>
</dbReference>
<dbReference type="GO" id="GO:0006427">
    <property type="term" value="P:histidyl-tRNA aminoacylation"/>
    <property type="evidence" value="ECO:0007669"/>
    <property type="project" value="TreeGrafter"/>
</dbReference>
<keyword evidence="10" id="KW-0028">Amino-acid biosynthesis</keyword>
<dbReference type="CDD" id="cd13595">
    <property type="entry name" value="PBP2_HisGs"/>
    <property type="match status" value="1"/>
</dbReference>
<feature type="domain" description="Aminoacyl-transfer RNA synthetases class-II family profile" evidence="11">
    <location>
        <begin position="1"/>
        <end position="331"/>
    </location>
</feature>
<evidence type="ECO:0000256" key="2">
    <source>
        <dbReference type="ARBA" id="ARBA00004667"/>
    </source>
</evidence>
<evidence type="ECO:0000256" key="3">
    <source>
        <dbReference type="ARBA" id="ARBA00005539"/>
    </source>
</evidence>
<comment type="pathway">
    <text evidence="2 10">Amino-acid biosynthesis; L-histidine biosynthesis; L-histidine from 5-phospho-alpha-D-ribose 1-diphosphate: step 1/9.</text>
</comment>
<dbReference type="PANTHER" id="PTHR43707:SF1">
    <property type="entry name" value="HISTIDINE--TRNA LIGASE, MITOCHONDRIAL-RELATED"/>
    <property type="match status" value="1"/>
</dbReference>
<keyword evidence="10" id="KW-0368">Histidine biosynthesis</keyword>
<evidence type="ECO:0000313" key="12">
    <source>
        <dbReference type="EMBL" id="HJF65563.1"/>
    </source>
</evidence>
<protein>
    <recommendedName>
        <fullName evidence="5 10">ATP phosphoribosyltransferase regulatory subunit</fullName>
    </recommendedName>
</protein>
<keyword evidence="7 12" id="KW-0328">Glycosyltransferase</keyword>
<dbReference type="InterPro" id="IPR004516">
    <property type="entry name" value="HisRS/HisZ"/>
</dbReference>
<evidence type="ECO:0000256" key="4">
    <source>
        <dbReference type="ARBA" id="ARBA00011496"/>
    </source>
</evidence>
<evidence type="ECO:0000256" key="8">
    <source>
        <dbReference type="ARBA" id="ARBA00024861"/>
    </source>
</evidence>
<name>A0A9D2UWX4_9ACTN</name>
<dbReference type="AlphaFoldDB" id="A0A9D2UWX4"/>